<feature type="compositionally biased region" description="Basic and acidic residues" evidence="1">
    <location>
        <begin position="1"/>
        <end position="19"/>
    </location>
</feature>
<feature type="region of interest" description="Disordered" evidence="1">
    <location>
        <begin position="1"/>
        <end position="28"/>
    </location>
</feature>
<dbReference type="SUPFAM" id="SSF56112">
    <property type="entry name" value="Protein kinase-like (PK-like)"/>
    <property type="match status" value="1"/>
</dbReference>
<protein>
    <recommendedName>
        <fullName evidence="4">Protein kinase domain-containing protein</fullName>
    </recommendedName>
</protein>
<dbReference type="EMBL" id="MU006095">
    <property type="protein sequence ID" value="KAF2839050.1"/>
    <property type="molecule type" value="Genomic_DNA"/>
</dbReference>
<evidence type="ECO:0008006" key="4">
    <source>
        <dbReference type="Google" id="ProtNLM"/>
    </source>
</evidence>
<proteinExistence type="predicted"/>
<dbReference type="OrthoDB" id="1668230at2759"/>
<evidence type="ECO:0000313" key="3">
    <source>
        <dbReference type="Proteomes" id="UP000799429"/>
    </source>
</evidence>
<feature type="region of interest" description="Disordered" evidence="1">
    <location>
        <begin position="445"/>
        <end position="479"/>
    </location>
</feature>
<evidence type="ECO:0000313" key="2">
    <source>
        <dbReference type="EMBL" id="KAF2839050.1"/>
    </source>
</evidence>
<dbReference type="InterPro" id="IPR011009">
    <property type="entry name" value="Kinase-like_dom_sf"/>
</dbReference>
<dbReference type="AlphaFoldDB" id="A0A9P4SAI0"/>
<evidence type="ECO:0000256" key="1">
    <source>
        <dbReference type="SAM" id="MobiDB-lite"/>
    </source>
</evidence>
<organism evidence="2 3">
    <name type="scientific">Patellaria atrata CBS 101060</name>
    <dbReference type="NCBI Taxonomy" id="1346257"/>
    <lineage>
        <taxon>Eukaryota</taxon>
        <taxon>Fungi</taxon>
        <taxon>Dikarya</taxon>
        <taxon>Ascomycota</taxon>
        <taxon>Pezizomycotina</taxon>
        <taxon>Dothideomycetes</taxon>
        <taxon>Dothideomycetes incertae sedis</taxon>
        <taxon>Patellariales</taxon>
        <taxon>Patellariaceae</taxon>
        <taxon>Patellaria</taxon>
    </lineage>
</organism>
<keyword evidence="3" id="KW-1185">Reference proteome</keyword>
<name>A0A9P4SAI0_9PEZI</name>
<gene>
    <name evidence="2" type="ORF">M501DRAFT_1016146</name>
</gene>
<feature type="region of interest" description="Disordered" evidence="1">
    <location>
        <begin position="301"/>
        <end position="431"/>
    </location>
</feature>
<reference evidence="2" key="1">
    <citation type="journal article" date="2020" name="Stud. Mycol.">
        <title>101 Dothideomycetes genomes: a test case for predicting lifestyles and emergence of pathogens.</title>
        <authorList>
            <person name="Haridas S."/>
            <person name="Albert R."/>
            <person name="Binder M."/>
            <person name="Bloem J."/>
            <person name="Labutti K."/>
            <person name="Salamov A."/>
            <person name="Andreopoulos B."/>
            <person name="Baker S."/>
            <person name="Barry K."/>
            <person name="Bills G."/>
            <person name="Bluhm B."/>
            <person name="Cannon C."/>
            <person name="Castanera R."/>
            <person name="Culley D."/>
            <person name="Daum C."/>
            <person name="Ezra D."/>
            <person name="Gonzalez J."/>
            <person name="Henrissat B."/>
            <person name="Kuo A."/>
            <person name="Liang C."/>
            <person name="Lipzen A."/>
            <person name="Lutzoni F."/>
            <person name="Magnuson J."/>
            <person name="Mondo S."/>
            <person name="Nolan M."/>
            <person name="Ohm R."/>
            <person name="Pangilinan J."/>
            <person name="Park H.-J."/>
            <person name="Ramirez L."/>
            <person name="Alfaro M."/>
            <person name="Sun H."/>
            <person name="Tritt A."/>
            <person name="Yoshinaga Y."/>
            <person name="Zwiers L.-H."/>
            <person name="Turgeon B."/>
            <person name="Goodwin S."/>
            <person name="Spatafora J."/>
            <person name="Crous P."/>
            <person name="Grigoriev I."/>
        </authorList>
    </citation>
    <scope>NUCLEOTIDE SEQUENCE</scope>
    <source>
        <strain evidence="2">CBS 101060</strain>
    </source>
</reference>
<sequence length="479" mass="52923">MDRNTSEHTQYHQDSDFPVRPDIGPGAQHVRTTTRHHYIHHESTVPRHPYYGGYPNPPFAEPAQYPPLGTQMHNTSYGDQQMDRTSPGPAGNDYVENFFNGKILSSRERLQIAKETANTVAHLHKEGKLICGLHIPDIPSCSPTLKAKMFGTNGRAENVGVFLPYIEGGRATVKSDIFSLGSTIHWILTGQRLFDRYSTFDEQGAIEQPVSTNENLRVKPMSAEEVVRRCRRGEYSNATEVSEDLGTVLKEGDGDQYEYAPLVESVDQEGQFQPSVNQHSDFQFNGLQTIAYSSSAYPPMGYQPPGYEPPGAEPANFGTPGSGRTEYVTPEYQSGAFQPMVSPTVPGPAFRSSAPQPPAPIETTIVYPITSPSASFQSSQSRTSVSRPIRPPLPGPHTNPPNQKKPKPERSLPPSLTPARLRNASTEEVSEMSLGGFMTSCTPCGMMPPDLRTSDLLLGPNRPSRQLKDELRRFRQKQV</sequence>
<feature type="compositionally biased region" description="Low complexity" evidence="1">
    <location>
        <begin position="370"/>
        <end position="388"/>
    </location>
</feature>
<dbReference type="Proteomes" id="UP000799429">
    <property type="component" value="Unassembled WGS sequence"/>
</dbReference>
<dbReference type="Gene3D" id="1.10.510.10">
    <property type="entry name" value="Transferase(Phosphotransferase) domain 1"/>
    <property type="match status" value="1"/>
</dbReference>
<accession>A0A9P4SAI0</accession>
<feature type="compositionally biased region" description="Pro residues" evidence="1">
    <location>
        <begin position="389"/>
        <end position="399"/>
    </location>
</feature>
<comment type="caution">
    <text evidence="2">The sequence shown here is derived from an EMBL/GenBank/DDBJ whole genome shotgun (WGS) entry which is preliminary data.</text>
</comment>